<proteinExistence type="predicted"/>
<comment type="caution">
    <text evidence="1">The sequence shown here is derived from an EMBL/GenBank/DDBJ whole genome shotgun (WGS) entry which is preliminary data.</text>
</comment>
<dbReference type="OrthoDB" id="10662669at2759"/>
<dbReference type="Proteomes" id="UP000474640">
    <property type="component" value="Unassembled WGS sequence"/>
</dbReference>
<gene>
    <name evidence="1" type="ORF">TWF970_005796</name>
</gene>
<protein>
    <submittedName>
        <fullName evidence="1">Uncharacterized protein</fullName>
    </submittedName>
</protein>
<evidence type="ECO:0000313" key="1">
    <source>
        <dbReference type="EMBL" id="KAF3288739.1"/>
    </source>
</evidence>
<reference evidence="1 2" key="1">
    <citation type="submission" date="2020-01" db="EMBL/GenBank/DDBJ databases">
        <authorList>
            <person name="Palmer J.M."/>
        </authorList>
    </citation>
    <scope>NUCLEOTIDE SEQUENCE [LARGE SCALE GENOMIC DNA]</scope>
    <source>
        <strain evidence="1 2">TWF970</strain>
    </source>
</reference>
<name>A0A7C8VQL4_ORBOL</name>
<organism evidence="1 2">
    <name type="scientific">Orbilia oligospora</name>
    <name type="common">Nematode-trapping fungus</name>
    <name type="synonym">Arthrobotrys oligospora</name>
    <dbReference type="NCBI Taxonomy" id="2813651"/>
    <lineage>
        <taxon>Eukaryota</taxon>
        <taxon>Fungi</taxon>
        <taxon>Dikarya</taxon>
        <taxon>Ascomycota</taxon>
        <taxon>Pezizomycotina</taxon>
        <taxon>Orbiliomycetes</taxon>
        <taxon>Orbiliales</taxon>
        <taxon>Orbiliaceae</taxon>
        <taxon>Orbilia</taxon>
    </lineage>
</organism>
<dbReference type="AlphaFoldDB" id="A0A7C8VQL4"/>
<dbReference type="EMBL" id="JAABOJ010000003">
    <property type="protein sequence ID" value="KAF3288739.1"/>
    <property type="molecule type" value="Genomic_DNA"/>
</dbReference>
<evidence type="ECO:0000313" key="2">
    <source>
        <dbReference type="Proteomes" id="UP000474640"/>
    </source>
</evidence>
<accession>A0A7C8VQL4</accession>
<sequence>MICLYGELSHPVIEAIKRMLYYFANLRPQVIILPVDLQYFLDVEEQSGVAYRSPAYLREDILGTRRHSIPRGKYDKPRIWHGSPTAIIVHALQALAHVDDTKWVSKETLDTLYAIARARRRELLLGGNGVVLQAGSQAQSPYLEASDSVFTRTFLSKQESGRKPESRTGMNDTSSAAYYDESLDSSSWELGPSFTANQALRIFCRNP</sequence>